<dbReference type="Gene3D" id="3.60.21.10">
    <property type="match status" value="1"/>
</dbReference>
<dbReference type="InterPro" id="IPR004843">
    <property type="entry name" value="Calcineurin-like_PHP"/>
</dbReference>
<sequence length="276" mass="31696">MTTFAVGDIQGCFDELQQLLTQVEFDPLRDELWVVGDIVNRGPKSLETLRYLYSLGDRCKAVLGNHDLHLLAIAYGKQPPRKGDTLDSILEAPDREELLSWLRFRPLIYYDELLQVTMVHAGIPPHWSLKKALRRAKEVETILQSDNFTDFLVNMYGNQPNDWSKKLKGWDRLRIITNYFTRMRFCSSDGQLELTHKSGSNQAPAGFQPWYNHSNRKTHDDLIIFGHWAALEGKAEHENVYALDTGCIWGNALTIMNIEARTLHSLSCEGYRKNGD</sequence>
<organism evidence="7 8">
    <name type="scientific">Zooshikella ganghwensis</name>
    <dbReference type="NCBI Taxonomy" id="202772"/>
    <lineage>
        <taxon>Bacteria</taxon>
        <taxon>Pseudomonadati</taxon>
        <taxon>Pseudomonadota</taxon>
        <taxon>Gammaproteobacteria</taxon>
        <taxon>Oceanospirillales</taxon>
        <taxon>Zooshikellaceae</taxon>
        <taxon>Zooshikella</taxon>
    </lineage>
</organism>
<gene>
    <name evidence="5" type="primary">apaH</name>
    <name evidence="7" type="ORF">B9G39_21115</name>
</gene>
<feature type="domain" description="Calcineurin-like phosphoesterase" evidence="6">
    <location>
        <begin position="1"/>
        <end position="173"/>
    </location>
</feature>
<evidence type="ECO:0000256" key="4">
    <source>
        <dbReference type="ARBA" id="ARBA00049417"/>
    </source>
</evidence>
<dbReference type="NCBIfam" id="NF001204">
    <property type="entry name" value="PRK00166.1"/>
    <property type="match status" value="1"/>
</dbReference>
<dbReference type="HAMAP" id="MF_00199">
    <property type="entry name" value="ApaH"/>
    <property type="match status" value="1"/>
</dbReference>
<evidence type="ECO:0000313" key="8">
    <source>
        <dbReference type="Proteomes" id="UP000257039"/>
    </source>
</evidence>
<evidence type="ECO:0000259" key="6">
    <source>
        <dbReference type="Pfam" id="PF00149"/>
    </source>
</evidence>
<evidence type="ECO:0000256" key="3">
    <source>
        <dbReference type="ARBA" id="ARBA00022801"/>
    </source>
</evidence>
<comment type="catalytic activity">
    <reaction evidence="4 5">
        <text>P(1),P(4)-bis(5'-adenosyl) tetraphosphate + H2O = 2 ADP + 2 H(+)</text>
        <dbReference type="Rhea" id="RHEA:24252"/>
        <dbReference type="ChEBI" id="CHEBI:15377"/>
        <dbReference type="ChEBI" id="CHEBI:15378"/>
        <dbReference type="ChEBI" id="CHEBI:58141"/>
        <dbReference type="ChEBI" id="CHEBI:456216"/>
        <dbReference type="EC" id="3.6.1.41"/>
    </reaction>
</comment>
<comment type="caution">
    <text evidence="7">The sequence shown here is derived from an EMBL/GenBank/DDBJ whole genome shotgun (WGS) entry which is preliminary data.</text>
</comment>
<dbReference type="InterPro" id="IPR029052">
    <property type="entry name" value="Metallo-depent_PP-like"/>
</dbReference>
<dbReference type="PANTHER" id="PTHR40942">
    <property type="match status" value="1"/>
</dbReference>
<dbReference type="RefSeq" id="WP_027708368.1">
    <property type="nucleotide sequence ID" value="NZ_NDXW01000001.1"/>
</dbReference>
<evidence type="ECO:0000313" key="7">
    <source>
        <dbReference type="EMBL" id="RDH45746.1"/>
    </source>
</evidence>
<dbReference type="Pfam" id="PF00149">
    <property type="entry name" value="Metallophos"/>
    <property type="match status" value="1"/>
</dbReference>
<evidence type="ECO:0000256" key="1">
    <source>
        <dbReference type="ARBA" id="ARBA00003413"/>
    </source>
</evidence>
<dbReference type="AlphaFoldDB" id="A0A4P9VRQ8"/>
<keyword evidence="3 5" id="KW-0378">Hydrolase</keyword>
<dbReference type="InterPro" id="IPR004617">
    <property type="entry name" value="ApaH"/>
</dbReference>
<reference evidence="7 8" key="1">
    <citation type="submission" date="2017-04" db="EMBL/GenBank/DDBJ databases">
        <title>Draft genome sequence of Zooshikella ganghwensis VG4 isolated from Red Sea sediments.</title>
        <authorList>
            <person name="Rehman Z."/>
            <person name="Alam I."/>
            <person name="Kamau A."/>
            <person name="Bajic V."/>
            <person name="Leiknes T."/>
        </authorList>
    </citation>
    <scope>NUCLEOTIDE SEQUENCE [LARGE SCALE GENOMIC DNA]</scope>
    <source>
        <strain evidence="7 8">VG4</strain>
    </source>
</reference>
<dbReference type="CDD" id="cd07422">
    <property type="entry name" value="MPP_ApaH"/>
    <property type="match status" value="1"/>
</dbReference>
<dbReference type="SUPFAM" id="SSF56300">
    <property type="entry name" value="Metallo-dependent phosphatases"/>
    <property type="match status" value="1"/>
</dbReference>
<comment type="function">
    <text evidence="1 5">Hydrolyzes diadenosine 5',5'''-P1,P4-tetraphosphate to yield ADP.</text>
</comment>
<dbReference type="PANTHER" id="PTHR40942:SF4">
    <property type="entry name" value="CYTOCHROME C5"/>
    <property type="match status" value="1"/>
</dbReference>
<comment type="similarity">
    <text evidence="2 5">Belongs to the Ap4A hydrolase family.</text>
</comment>
<accession>A0A4P9VRQ8</accession>
<keyword evidence="8" id="KW-1185">Reference proteome</keyword>
<dbReference type="EC" id="3.6.1.41" evidence="5"/>
<dbReference type="Proteomes" id="UP000257039">
    <property type="component" value="Unassembled WGS sequence"/>
</dbReference>
<dbReference type="EMBL" id="NDXW01000001">
    <property type="protein sequence ID" value="RDH45746.1"/>
    <property type="molecule type" value="Genomic_DNA"/>
</dbReference>
<evidence type="ECO:0000256" key="2">
    <source>
        <dbReference type="ARBA" id="ARBA00005419"/>
    </source>
</evidence>
<name>A0A4P9VRQ8_9GAMM</name>
<evidence type="ECO:0000256" key="5">
    <source>
        <dbReference type="HAMAP-Rule" id="MF_00199"/>
    </source>
</evidence>
<dbReference type="NCBIfam" id="TIGR00668">
    <property type="entry name" value="apaH"/>
    <property type="match status" value="1"/>
</dbReference>
<dbReference type="GO" id="GO:0008803">
    <property type="term" value="F:bis(5'-nucleosyl)-tetraphosphatase (symmetrical) activity"/>
    <property type="evidence" value="ECO:0007669"/>
    <property type="project" value="UniProtKB-UniRule"/>
</dbReference>
<proteinExistence type="inferred from homology"/>
<dbReference type="PIRSF" id="PIRSF000903">
    <property type="entry name" value="B5n-ttraPtase_sm"/>
    <property type="match status" value="1"/>
</dbReference>
<protein>
    <recommendedName>
        <fullName evidence="5">Bis(5'-nucleosyl)-tetraphosphatase, symmetrical</fullName>
        <ecNumber evidence="5">3.6.1.41</ecNumber>
    </recommendedName>
    <alternativeName>
        <fullName evidence="5">Ap4A hydrolase</fullName>
    </alternativeName>
    <alternativeName>
        <fullName evidence="5">Diadenosine 5',5'''-P1,P4-tetraphosphate pyrophosphohydrolase</fullName>
    </alternativeName>
    <alternativeName>
        <fullName evidence="5">Diadenosine tetraphosphatase</fullName>
    </alternativeName>
</protein>